<proteinExistence type="predicted"/>
<accession>A0A9N9CT40</accession>
<organism evidence="2 3">
    <name type="scientific">Cetraspora pellucida</name>
    <dbReference type="NCBI Taxonomy" id="1433469"/>
    <lineage>
        <taxon>Eukaryota</taxon>
        <taxon>Fungi</taxon>
        <taxon>Fungi incertae sedis</taxon>
        <taxon>Mucoromycota</taxon>
        <taxon>Glomeromycotina</taxon>
        <taxon>Glomeromycetes</taxon>
        <taxon>Diversisporales</taxon>
        <taxon>Gigasporaceae</taxon>
        <taxon>Cetraspora</taxon>
    </lineage>
</organism>
<evidence type="ECO:0000313" key="2">
    <source>
        <dbReference type="EMBL" id="CAG8610149.1"/>
    </source>
</evidence>
<dbReference type="GO" id="GO:0046982">
    <property type="term" value="F:protein heterodimerization activity"/>
    <property type="evidence" value="ECO:0007669"/>
    <property type="project" value="InterPro"/>
</dbReference>
<comment type="caution">
    <text evidence="2">The sequence shown here is derived from an EMBL/GenBank/DDBJ whole genome shotgun (WGS) entry which is preliminary data.</text>
</comment>
<dbReference type="GO" id="GO:0042393">
    <property type="term" value="F:histone binding"/>
    <property type="evidence" value="ECO:0007669"/>
    <property type="project" value="InterPro"/>
</dbReference>
<dbReference type="GO" id="GO:0005634">
    <property type="term" value="C:nucleus"/>
    <property type="evidence" value="ECO:0007669"/>
    <property type="project" value="InterPro"/>
</dbReference>
<feature type="compositionally biased region" description="Basic and acidic residues" evidence="1">
    <location>
        <begin position="119"/>
        <end position="132"/>
    </location>
</feature>
<dbReference type="OrthoDB" id="2420608at2759"/>
<gene>
    <name evidence="2" type="ORF">CPELLU_LOCUS7413</name>
</gene>
<evidence type="ECO:0000313" key="3">
    <source>
        <dbReference type="Proteomes" id="UP000789759"/>
    </source>
</evidence>
<dbReference type="InterPro" id="IPR018465">
    <property type="entry name" value="Scm3/HJURP"/>
</dbReference>
<sequence>MSTTKFKNLSQEDTECLRYESERRLKAAWANIIKRYQNLSNNETDEIDLRSQTVVIDRGVIQNYNEHKLGTAFGMHFSNAPIEDADDDTVWLLDSSAKNKVKNENNNEITNKSNNNSLDVKDENTSDLDKNVKTSPNPVNNVDTQVNVQRRLQVYSMSKSPPPVHTTKISSQVRRLQLYSTVESGSESSDEEWSNVTRECAQYWLGKLHL</sequence>
<dbReference type="Proteomes" id="UP000789759">
    <property type="component" value="Unassembled WGS sequence"/>
</dbReference>
<feature type="compositionally biased region" description="Polar residues" evidence="1">
    <location>
        <begin position="133"/>
        <end position="142"/>
    </location>
</feature>
<dbReference type="EMBL" id="CAJVQA010004959">
    <property type="protein sequence ID" value="CAG8610149.1"/>
    <property type="molecule type" value="Genomic_DNA"/>
</dbReference>
<keyword evidence="3" id="KW-1185">Reference proteome</keyword>
<dbReference type="Gene3D" id="1.10.20.10">
    <property type="entry name" value="Histone, subunit A"/>
    <property type="match status" value="1"/>
</dbReference>
<name>A0A9N9CT40_9GLOM</name>
<protein>
    <submittedName>
        <fullName evidence="2">7811_t:CDS:1</fullName>
    </submittedName>
</protein>
<dbReference type="AlphaFoldDB" id="A0A9N9CT40"/>
<evidence type="ECO:0000256" key="1">
    <source>
        <dbReference type="SAM" id="MobiDB-lite"/>
    </source>
</evidence>
<reference evidence="2" key="1">
    <citation type="submission" date="2021-06" db="EMBL/GenBank/DDBJ databases">
        <authorList>
            <person name="Kallberg Y."/>
            <person name="Tangrot J."/>
            <person name="Rosling A."/>
        </authorList>
    </citation>
    <scope>NUCLEOTIDE SEQUENCE</scope>
    <source>
        <strain evidence="2">FL966</strain>
    </source>
</reference>
<feature type="region of interest" description="Disordered" evidence="1">
    <location>
        <begin position="102"/>
        <end position="142"/>
    </location>
</feature>
<dbReference type="Pfam" id="PF10384">
    <property type="entry name" value="Scm3"/>
    <property type="match status" value="1"/>
</dbReference>
<dbReference type="InterPro" id="IPR009072">
    <property type="entry name" value="Histone-fold"/>
</dbReference>
<feature type="compositionally biased region" description="Low complexity" evidence="1">
    <location>
        <begin position="104"/>
        <end position="117"/>
    </location>
</feature>